<keyword evidence="1" id="KW-0472">Membrane</keyword>
<dbReference type="AlphaFoldDB" id="A0A2U8PBQ9"/>
<evidence type="ECO:0000313" key="3">
    <source>
        <dbReference type="Proteomes" id="UP000215703"/>
    </source>
</evidence>
<gene>
    <name evidence="2" type="ORF">CIT37_24380</name>
</gene>
<dbReference type="EMBL" id="CP029425">
    <property type="protein sequence ID" value="AWL94944.1"/>
    <property type="molecule type" value="Genomic_DNA"/>
</dbReference>
<name>A0A2U8PBQ9_9BRAD</name>
<evidence type="ECO:0000256" key="1">
    <source>
        <dbReference type="SAM" id="Phobius"/>
    </source>
</evidence>
<feature type="transmembrane region" description="Helical" evidence="1">
    <location>
        <begin position="269"/>
        <end position="288"/>
    </location>
</feature>
<protein>
    <submittedName>
        <fullName evidence="2">Uncharacterized protein</fullName>
    </submittedName>
</protein>
<feature type="transmembrane region" description="Helical" evidence="1">
    <location>
        <begin position="171"/>
        <end position="196"/>
    </location>
</feature>
<keyword evidence="1" id="KW-1133">Transmembrane helix</keyword>
<feature type="transmembrane region" description="Helical" evidence="1">
    <location>
        <begin position="208"/>
        <end position="225"/>
    </location>
</feature>
<feature type="transmembrane region" description="Helical" evidence="1">
    <location>
        <begin position="308"/>
        <end position="331"/>
    </location>
</feature>
<feature type="transmembrane region" description="Helical" evidence="1">
    <location>
        <begin position="231"/>
        <end position="257"/>
    </location>
</feature>
<organism evidence="2 3">
    <name type="scientific">Bradyrhizobium ottawaense</name>
    <dbReference type="NCBI Taxonomy" id="931866"/>
    <lineage>
        <taxon>Bacteria</taxon>
        <taxon>Pseudomonadati</taxon>
        <taxon>Pseudomonadota</taxon>
        <taxon>Alphaproteobacteria</taxon>
        <taxon>Hyphomicrobiales</taxon>
        <taxon>Nitrobacteraceae</taxon>
        <taxon>Bradyrhizobium</taxon>
    </lineage>
</organism>
<dbReference type="KEGG" id="bot:CIT37_24380"/>
<accession>A0A2U8PBQ9</accession>
<proteinExistence type="predicted"/>
<feature type="transmembrane region" description="Helical" evidence="1">
    <location>
        <begin position="340"/>
        <end position="358"/>
    </location>
</feature>
<feature type="transmembrane region" description="Helical" evidence="1">
    <location>
        <begin position="80"/>
        <end position="100"/>
    </location>
</feature>
<evidence type="ECO:0000313" key="2">
    <source>
        <dbReference type="EMBL" id="AWL94944.1"/>
    </source>
</evidence>
<sequence>MLSWSGGLGRLLKFDDHMKTPSLGLVLGFWVISNVLVITWYWVNVSDRYLPGLLRYAGIAFYVAVALVPLLLLFKVRRSFFNPVALGLLVSCCLALSITAHEANLLREQLQFSLDHEREFAHMDAVEGVMRPLLAKITEAYVQIFGDDRTHGGSTFHTHIIANYLFDSLSFLAVFALATLLLSPTATWLCLLTFAFYTQIAIYPGRMGPVFIAGGLFWQLFLLTSRRYPAVIISGLIISFGRTDVVFASAFSLLALAAFERRWPTLKEWVVFALLVGISLAVPKTLIWMHPGTDYRSFLVTNGDFSKLVGNLLAMKLVVAIASPVLVIAIVRTFALTRTIAVVGSACLIHVGLVFFIADFSETRLIIPGLAGLVFVASEGLGKLLEGKSEAQAGSG</sequence>
<keyword evidence="1" id="KW-0812">Transmembrane</keyword>
<dbReference type="Proteomes" id="UP000215703">
    <property type="component" value="Chromosome"/>
</dbReference>
<feature type="transmembrane region" description="Helical" evidence="1">
    <location>
        <begin position="54"/>
        <end position="73"/>
    </location>
</feature>
<dbReference type="RefSeq" id="WP_095425630.1">
    <property type="nucleotide sequence ID" value="NZ_JAFDOI010000005.1"/>
</dbReference>
<feature type="transmembrane region" description="Helical" evidence="1">
    <location>
        <begin position="21"/>
        <end position="42"/>
    </location>
</feature>
<reference evidence="2 3" key="1">
    <citation type="journal article" date="2014" name="Int. J. Syst. Evol. Microbiol.">
        <title>Bradyrhizobium ottawaense sp. nov., a symbiotic nitrogen fixing bacterium from root nodules of soybeans in Canada.</title>
        <authorList>
            <person name="Yu X."/>
            <person name="Cloutier S."/>
            <person name="Tambong J.T."/>
            <person name="Bromfield E.S."/>
        </authorList>
    </citation>
    <scope>NUCLEOTIDE SEQUENCE [LARGE SCALE GENOMIC DNA]</scope>
    <source>
        <strain evidence="2 3">OO99</strain>
    </source>
</reference>
<reference evidence="2 3" key="2">
    <citation type="journal article" date="2017" name="Syst. Appl. Microbiol.">
        <title>Soybeans inoculated with root zone soils of Canadian native legumes harbour diverse and novel Bradyrhizobium spp. that possess agricultural potential.</title>
        <authorList>
            <person name="Bromfield E.S.P."/>
            <person name="Cloutier S."/>
            <person name="Tambong J.T."/>
            <person name="Tran Thi T.V."/>
        </authorList>
    </citation>
    <scope>NUCLEOTIDE SEQUENCE [LARGE SCALE GENOMIC DNA]</scope>
    <source>
        <strain evidence="2 3">OO99</strain>
    </source>
</reference>